<gene>
    <name evidence="1" type="ORF">ACOLOM_LOCUS8858</name>
</gene>
<dbReference type="EMBL" id="CAJVPT010024051">
    <property type="protein sequence ID" value="CAG8668485.1"/>
    <property type="molecule type" value="Genomic_DNA"/>
</dbReference>
<protein>
    <submittedName>
        <fullName evidence="1">12931_t:CDS:1</fullName>
    </submittedName>
</protein>
<evidence type="ECO:0000313" key="1">
    <source>
        <dbReference type="EMBL" id="CAG8668485.1"/>
    </source>
</evidence>
<reference evidence="1" key="1">
    <citation type="submission" date="2021-06" db="EMBL/GenBank/DDBJ databases">
        <authorList>
            <person name="Kallberg Y."/>
            <person name="Tangrot J."/>
            <person name="Rosling A."/>
        </authorList>
    </citation>
    <scope>NUCLEOTIDE SEQUENCE</scope>
    <source>
        <strain evidence="1">CL356</strain>
    </source>
</reference>
<comment type="caution">
    <text evidence="1">The sequence shown here is derived from an EMBL/GenBank/DDBJ whole genome shotgun (WGS) entry which is preliminary data.</text>
</comment>
<name>A0ACA9NSR3_9GLOM</name>
<accession>A0ACA9NSR3</accession>
<keyword evidence="2" id="KW-1185">Reference proteome</keyword>
<sequence length="40" mass="4471">MNSSSFFITSNSTISLISRSPDDDDDVEDLRSSNFLLTSR</sequence>
<evidence type="ECO:0000313" key="2">
    <source>
        <dbReference type="Proteomes" id="UP000789525"/>
    </source>
</evidence>
<feature type="non-terminal residue" evidence="1">
    <location>
        <position position="40"/>
    </location>
</feature>
<dbReference type="Proteomes" id="UP000789525">
    <property type="component" value="Unassembled WGS sequence"/>
</dbReference>
<proteinExistence type="predicted"/>
<organism evidence="1 2">
    <name type="scientific">Acaulospora colombiana</name>
    <dbReference type="NCBI Taxonomy" id="27376"/>
    <lineage>
        <taxon>Eukaryota</taxon>
        <taxon>Fungi</taxon>
        <taxon>Fungi incertae sedis</taxon>
        <taxon>Mucoromycota</taxon>
        <taxon>Glomeromycotina</taxon>
        <taxon>Glomeromycetes</taxon>
        <taxon>Diversisporales</taxon>
        <taxon>Acaulosporaceae</taxon>
        <taxon>Acaulospora</taxon>
    </lineage>
</organism>